<accession>A0A4R3PRD5</accession>
<sequence length="90" mass="10035">MGRADLIDTTAASYAVTVQWALAIHQSRSDADGLIWMSKRYDPQQAFLLFGDRMSGTDLIGISKTSIDTNIDEMRRIVAFTVRVNITIVL</sequence>
<gene>
    <name evidence="1" type="ORF">EV132_13213</name>
</gene>
<evidence type="ECO:0000313" key="1">
    <source>
        <dbReference type="EMBL" id="TCU06280.1"/>
    </source>
</evidence>
<name>A0A4R3PRD5_RHISU</name>
<reference evidence="1 2" key="1">
    <citation type="submission" date="2019-03" db="EMBL/GenBank/DDBJ databases">
        <title>Genomic Encyclopedia of Type Strains, Phase IV (KMG-V): Genome sequencing to study the core and pangenomes of soil and plant-associated prokaryotes.</title>
        <authorList>
            <person name="Whitman W."/>
        </authorList>
    </citation>
    <scope>NUCLEOTIDE SEQUENCE [LARGE SCALE GENOMIC DNA]</scope>
    <source>
        <strain evidence="1 2">Hc14</strain>
    </source>
</reference>
<dbReference type="RefSeq" id="WP_342636112.1">
    <property type="nucleotide sequence ID" value="NZ_SMBH01000032.1"/>
</dbReference>
<proteinExistence type="predicted"/>
<dbReference type="AlphaFoldDB" id="A0A4R3PRD5"/>
<protein>
    <submittedName>
        <fullName evidence="1">RES domain-containing protein</fullName>
    </submittedName>
</protein>
<organism evidence="1 2">
    <name type="scientific">Rhizobium sullae</name>
    <name type="common">Rhizobium hedysari</name>
    <dbReference type="NCBI Taxonomy" id="50338"/>
    <lineage>
        <taxon>Bacteria</taxon>
        <taxon>Pseudomonadati</taxon>
        <taxon>Pseudomonadota</taxon>
        <taxon>Alphaproteobacteria</taxon>
        <taxon>Hyphomicrobiales</taxon>
        <taxon>Rhizobiaceae</taxon>
        <taxon>Rhizobium/Agrobacterium group</taxon>
        <taxon>Rhizobium</taxon>
    </lineage>
</organism>
<comment type="caution">
    <text evidence="1">The sequence shown here is derived from an EMBL/GenBank/DDBJ whole genome shotgun (WGS) entry which is preliminary data.</text>
</comment>
<dbReference type="EMBL" id="SMBH01000032">
    <property type="protein sequence ID" value="TCU06280.1"/>
    <property type="molecule type" value="Genomic_DNA"/>
</dbReference>
<dbReference type="Proteomes" id="UP000294576">
    <property type="component" value="Unassembled WGS sequence"/>
</dbReference>
<evidence type="ECO:0000313" key="2">
    <source>
        <dbReference type="Proteomes" id="UP000294576"/>
    </source>
</evidence>